<proteinExistence type="predicted"/>
<gene>
    <name evidence="1" type="ORF">DN757_05945</name>
</gene>
<comment type="caution">
    <text evidence="1">The sequence shown here is derived from an EMBL/GenBank/DDBJ whole genome shotgun (WGS) entry which is preliminary data.</text>
</comment>
<dbReference type="InterPro" id="IPR027417">
    <property type="entry name" value="P-loop_NTPase"/>
</dbReference>
<dbReference type="SUPFAM" id="SSF52540">
    <property type="entry name" value="P-loop containing nucleoside triphosphate hydrolases"/>
    <property type="match status" value="1"/>
</dbReference>
<organism evidence="1 2">
    <name type="scientific">Paenibacillus silvae</name>
    <dbReference type="NCBI Taxonomy" id="1325358"/>
    <lineage>
        <taxon>Bacteria</taxon>
        <taxon>Bacillati</taxon>
        <taxon>Bacillota</taxon>
        <taxon>Bacilli</taxon>
        <taxon>Bacillales</taxon>
        <taxon>Paenibacillaceae</taxon>
        <taxon>Paenibacillus</taxon>
    </lineage>
</organism>
<dbReference type="InterPro" id="IPR052922">
    <property type="entry name" value="Cytidylate_Kinase-2"/>
</dbReference>
<protein>
    <recommendedName>
        <fullName evidence="3">DNA topology modulation protein FlaR</fullName>
    </recommendedName>
</protein>
<evidence type="ECO:0000313" key="1">
    <source>
        <dbReference type="EMBL" id="PZT56586.1"/>
    </source>
</evidence>
<reference evidence="1 2" key="1">
    <citation type="submission" date="2018-06" db="EMBL/GenBank/DDBJ databases">
        <title>Isolation of heavy metals resistant Paenibacillus silvae NC2 from Gold-Copper mine in ZiJin, China.</title>
        <authorList>
            <person name="Xu J."/>
            <person name="Mazhar H.S."/>
            <person name="Rensing C."/>
        </authorList>
    </citation>
    <scope>NUCLEOTIDE SEQUENCE [LARGE SCALE GENOMIC DNA]</scope>
    <source>
        <strain evidence="1 2">NC2</strain>
    </source>
</reference>
<evidence type="ECO:0000313" key="2">
    <source>
        <dbReference type="Proteomes" id="UP000249204"/>
    </source>
</evidence>
<dbReference type="Proteomes" id="UP000249204">
    <property type="component" value="Unassembled WGS sequence"/>
</dbReference>
<evidence type="ECO:0008006" key="3">
    <source>
        <dbReference type="Google" id="ProtNLM"/>
    </source>
</evidence>
<dbReference type="PANTHER" id="PTHR37816:SF2">
    <property type="entry name" value="DNA TOPOLOGY MODULATION PROTEIN FLAR-RELATED PROTEIN"/>
    <property type="match status" value="1"/>
</dbReference>
<sequence>MKIRIIGACGSGKSTLARALSRKYDIASHELDNLIWDRSAVNLRYPEKVRDQALQAIVSSKAWIIEGAQLEAWTSPSILEADLVLVLHPHVLVRDYRIVRRFVLSRTGLQAWNYKQSFSNLCKMIVKWNHQYPVQDVIEMTSRYGKNAVIVTNTRQAITKIERTYKLVAGECYISE</sequence>
<name>A0A2W6PEQ0_9BACL</name>
<accession>A0A2W6PEQ0</accession>
<dbReference type="Gene3D" id="3.40.50.300">
    <property type="entry name" value="P-loop containing nucleotide triphosphate hydrolases"/>
    <property type="match status" value="1"/>
</dbReference>
<dbReference type="EMBL" id="QKWW01000017">
    <property type="protein sequence ID" value="PZT56586.1"/>
    <property type="molecule type" value="Genomic_DNA"/>
</dbReference>
<dbReference type="AlphaFoldDB" id="A0A2W6PEQ0"/>
<dbReference type="RefSeq" id="WP_111269359.1">
    <property type="nucleotide sequence ID" value="NZ_QKWW01000017.1"/>
</dbReference>
<dbReference type="PANTHER" id="PTHR37816">
    <property type="entry name" value="YALI0E33011P"/>
    <property type="match status" value="1"/>
</dbReference>